<feature type="region of interest" description="Disordered" evidence="8">
    <location>
        <begin position="147"/>
        <end position="196"/>
    </location>
</feature>
<dbReference type="InterPro" id="IPR004018">
    <property type="entry name" value="RPEL_repeat"/>
</dbReference>
<feature type="region of interest" description="Disordered" evidence="8">
    <location>
        <begin position="464"/>
        <end position="541"/>
    </location>
</feature>
<sequence>MTLLASERSLLIRNKFRSVLMMLLVAVLMMESENLCSVGNPVLQLRIQNRRQQNELNAESGTKASVPDKVGEKEASSGLRQTEEGATQKSPPSGLTAQTAPDRSYSGAHRQKKARLAEDLSEKIQSQPGPLELLQRHILPLENTASLPSDVFEDDNSSSASASPEQLGMHQSPGLSSSPGQGGDQSLSDASSVATPISPNSVQVSVLRQQLRKRGLPVSGTKPALLERLRPFQMPRPPLTPAPLCQLGATLEPSHPASLNRIPTSLDTSANPAPMYINPSGLAEQSLGSDSYLTSPSSAGSSPTLHRASPPMPSGTTWRPGQAVDELSVELEMRERMRSRPREAGKDTQLCESSLHPFLQQEPGCTRGKPDTGGQELLFTYCAGDGKVNCCQLCDVIGQDFDLPMQITASPAQASPTVRSLEEELQEAIQRVQMDPSQSIDDILDATIGCSDNSSLITDIQSATPVLSGSSPAPQPDQSQSTKRQKDDNFLSSPLCSSLLLELPPSPNNAPPLSSTPAPLPPPPICTTPPSSSLSRKRRSEVPAFDPADWLESLTSGLHPLTPPAAPFLESDFGLDSDLNVNRVLDLMVEQW</sequence>
<keyword evidence="9" id="KW-0732">Signal</keyword>
<keyword evidence="5" id="KW-0804">Transcription</keyword>
<evidence type="ECO:0000256" key="3">
    <source>
        <dbReference type="ARBA" id="ARBA00023015"/>
    </source>
</evidence>
<dbReference type="PROSITE" id="PS50800">
    <property type="entry name" value="SAP"/>
    <property type="match status" value="1"/>
</dbReference>
<feature type="compositionally biased region" description="Polar residues" evidence="8">
    <location>
        <begin position="286"/>
        <end position="304"/>
    </location>
</feature>
<dbReference type="Gene3D" id="6.10.150.10">
    <property type="match status" value="1"/>
</dbReference>
<evidence type="ECO:0000256" key="4">
    <source>
        <dbReference type="ARBA" id="ARBA00023054"/>
    </source>
</evidence>
<keyword evidence="4" id="KW-0175">Coiled coil</keyword>
<keyword evidence="12" id="KW-1185">Reference proteome</keyword>
<feature type="region of interest" description="Disordered" evidence="8">
    <location>
        <begin position="233"/>
        <end position="322"/>
    </location>
</feature>
<dbReference type="SMART" id="SM00513">
    <property type="entry name" value="SAP"/>
    <property type="match status" value="1"/>
</dbReference>
<protein>
    <submittedName>
        <fullName evidence="11">Myocardin-like isoform X2</fullName>
    </submittedName>
</protein>
<proteinExistence type="predicted"/>
<evidence type="ECO:0000256" key="9">
    <source>
        <dbReference type="SAM" id="SignalP"/>
    </source>
</evidence>
<dbReference type="Gene3D" id="1.10.720.30">
    <property type="entry name" value="SAP domain"/>
    <property type="match status" value="1"/>
</dbReference>
<dbReference type="AlphaFoldDB" id="A0A498N1S3"/>
<feature type="compositionally biased region" description="Polar residues" evidence="8">
    <location>
        <begin position="78"/>
        <end position="101"/>
    </location>
</feature>
<comment type="caution">
    <text evidence="11">The sequence shown here is derived from an EMBL/GenBank/DDBJ whole genome shotgun (WGS) entry which is preliminary data.</text>
</comment>
<keyword evidence="6" id="KW-0539">Nucleus</keyword>
<evidence type="ECO:0000256" key="2">
    <source>
        <dbReference type="ARBA" id="ARBA00022737"/>
    </source>
</evidence>
<feature type="compositionally biased region" description="Low complexity" evidence="8">
    <location>
        <begin position="172"/>
        <end position="189"/>
    </location>
</feature>
<dbReference type="SUPFAM" id="SSF68906">
    <property type="entry name" value="SAP domain"/>
    <property type="match status" value="1"/>
</dbReference>
<feature type="compositionally biased region" description="Low complexity" evidence="8">
    <location>
        <begin position="491"/>
        <end position="503"/>
    </location>
</feature>
<feature type="signal peptide" evidence="9">
    <location>
        <begin position="1"/>
        <end position="32"/>
    </location>
</feature>
<organism evidence="11 12">
    <name type="scientific">Labeo rohita</name>
    <name type="common">Indian major carp</name>
    <name type="synonym">Cyprinus rohita</name>
    <dbReference type="NCBI Taxonomy" id="84645"/>
    <lineage>
        <taxon>Eukaryota</taxon>
        <taxon>Metazoa</taxon>
        <taxon>Chordata</taxon>
        <taxon>Craniata</taxon>
        <taxon>Vertebrata</taxon>
        <taxon>Euteleostomi</taxon>
        <taxon>Actinopterygii</taxon>
        <taxon>Neopterygii</taxon>
        <taxon>Teleostei</taxon>
        <taxon>Ostariophysi</taxon>
        <taxon>Cypriniformes</taxon>
        <taxon>Cyprinidae</taxon>
        <taxon>Labeoninae</taxon>
        <taxon>Labeonini</taxon>
        <taxon>Labeo</taxon>
    </lineage>
</organism>
<dbReference type="InterPro" id="IPR003034">
    <property type="entry name" value="SAP_dom"/>
</dbReference>
<gene>
    <name evidence="11" type="ORF">ROHU_019484</name>
</gene>
<dbReference type="Proteomes" id="UP000290572">
    <property type="component" value="Unassembled WGS sequence"/>
</dbReference>
<dbReference type="PANTHER" id="PTHR22793">
    <property type="entry name" value="MYOCARDIN-RELATED TRANSCRIPTION FACTOR-RELATED"/>
    <property type="match status" value="1"/>
</dbReference>
<feature type="repeat" description="RPEL" evidence="7">
    <location>
        <begin position="118"/>
        <end position="143"/>
    </location>
</feature>
<dbReference type="STRING" id="84645.A0A498N1S3"/>
<comment type="subcellular location">
    <subcellularLocation>
        <location evidence="1">Nucleus</location>
    </subcellularLocation>
</comment>
<feature type="compositionally biased region" description="Pro residues" evidence="8">
    <location>
        <begin position="518"/>
        <end position="527"/>
    </location>
</feature>
<dbReference type="GO" id="GO:0003713">
    <property type="term" value="F:transcription coactivator activity"/>
    <property type="evidence" value="ECO:0007669"/>
    <property type="project" value="TreeGrafter"/>
</dbReference>
<reference evidence="11 12" key="1">
    <citation type="submission" date="2018-03" db="EMBL/GenBank/DDBJ databases">
        <title>Draft genome sequence of Rohu Carp (Labeo rohita).</title>
        <authorList>
            <person name="Das P."/>
            <person name="Kushwaha B."/>
            <person name="Joshi C.G."/>
            <person name="Kumar D."/>
            <person name="Nagpure N.S."/>
            <person name="Sahoo L."/>
            <person name="Das S.P."/>
            <person name="Bit A."/>
            <person name="Patnaik S."/>
            <person name="Meher P.K."/>
            <person name="Jayasankar P."/>
            <person name="Koringa P.G."/>
            <person name="Patel N.V."/>
            <person name="Hinsu A.T."/>
            <person name="Kumar R."/>
            <person name="Pandey M."/>
            <person name="Agarwal S."/>
            <person name="Srivastava S."/>
            <person name="Singh M."/>
            <person name="Iquebal M.A."/>
            <person name="Jaiswal S."/>
            <person name="Angadi U.B."/>
            <person name="Kumar N."/>
            <person name="Raza M."/>
            <person name="Shah T.M."/>
            <person name="Rai A."/>
            <person name="Jena J.K."/>
        </authorList>
    </citation>
    <scope>NUCLEOTIDE SEQUENCE [LARGE SCALE GENOMIC DNA]</scope>
    <source>
        <strain evidence="11">DASCIFA01</strain>
        <tissue evidence="11">Testis</tissue>
    </source>
</reference>
<dbReference type="PROSITE" id="PS51073">
    <property type="entry name" value="RPEL"/>
    <property type="match status" value="1"/>
</dbReference>
<dbReference type="GO" id="GO:0045944">
    <property type="term" value="P:positive regulation of transcription by RNA polymerase II"/>
    <property type="evidence" value="ECO:0007669"/>
    <property type="project" value="TreeGrafter"/>
</dbReference>
<dbReference type="EMBL" id="QBIY01011903">
    <property type="protein sequence ID" value="RXN28158.1"/>
    <property type="molecule type" value="Genomic_DNA"/>
</dbReference>
<dbReference type="InterPro" id="IPR043451">
    <property type="entry name" value="Myocardin-like"/>
</dbReference>
<feature type="chain" id="PRO_5019823556" evidence="9">
    <location>
        <begin position="33"/>
        <end position="592"/>
    </location>
</feature>
<keyword evidence="2" id="KW-0677">Repeat</keyword>
<evidence type="ECO:0000256" key="5">
    <source>
        <dbReference type="ARBA" id="ARBA00023163"/>
    </source>
</evidence>
<feature type="compositionally biased region" description="Polar residues" evidence="8">
    <location>
        <begin position="261"/>
        <end position="271"/>
    </location>
</feature>
<dbReference type="GO" id="GO:0005634">
    <property type="term" value="C:nucleus"/>
    <property type="evidence" value="ECO:0007669"/>
    <property type="project" value="UniProtKB-SubCell"/>
</dbReference>
<dbReference type="InterPro" id="IPR036361">
    <property type="entry name" value="SAP_dom_sf"/>
</dbReference>
<dbReference type="PANTHER" id="PTHR22793:SF14">
    <property type="entry name" value="MYOCARDIN-LIKE"/>
    <property type="match status" value="1"/>
</dbReference>
<dbReference type="GO" id="GO:0051145">
    <property type="term" value="P:smooth muscle cell differentiation"/>
    <property type="evidence" value="ECO:0007669"/>
    <property type="project" value="TreeGrafter"/>
</dbReference>
<accession>A0A498N1S3</accession>
<evidence type="ECO:0000256" key="8">
    <source>
        <dbReference type="SAM" id="MobiDB-lite"/>
    </source>
</evidence>
<evidence type="ECO:0000256" key="7">
    <source>
        <dbReference type="PROSITE-ProRule" id="PRU00401"/>
    </source>
</evidence>
<evidence type="ECO:0000256" key="6">
    <source>
        <dbReference type="ARBA" id="ARBA00023242"/>
    </source>
</evidence>
<feature type="compositionally biased region" description="Low complexity" evidence="8">
    <location>
        <begin position="468"/>
        <end position="481"/>
    </location>
</feature>
<feature type="domain" description="SAP" evidence="10">
    <location>
        <begin position="199"/>
        <end position="233"/>
    </location>
</feature>
<evidence type="ECO:0000313" key="12">
    <source>
        <dbReference type="Proteomes" id="UP000290572"/>
    </source>
</evidence>
<dbReference type="Pfam" id="PF02037">
    <property type="entry name" value="SAP"/>
    <property type="match status" value="1"/>
</dbReference>
<keyword evidence="3" id="KW-0805">Transcription regulation</keyword>
<feature type="region of interest" description="Disordered" evidence="8">
    <location>
        <begin position="53"/>
        <end position="127"/>
    </location>
</feature>
<evidence type="ECO:0000313" key="11">
    <source>
        <dbReference type="EMBL" id="RXN28158.1"/>
    </source>
</evidence>
<name>A0A498N1S3_LABRO</name>
<evidence type="ECO:0000259" key="10">
    <source>
        <dbReference type="PROSITE" id="PS50800"/>
    </source>
</evidence>
<evidence type="ECO:0000256" key="1">
    <source>
        <dbReference type="ARBA" id="ARBA00004123"/>
    </source>
</evidence>